<dbReference type="EMBL" id="JH795608">
    <property type="protein sequence ID" value="ELQ66474.1"/>
    <property type="molecule type" value="Genomic_DNA"/>
</dbReference>
<organism>
    <name type="scientific">Pyricularia oryzae (strain P131)</name>
    <name type="common">Rice blast fungus</name>
    <name type="synonym">Magnaporthe oryzae</name>
    <dbReference type="NCBI Taxonomy" id="1143193"/>
    <lineage>
        <taxon>Eukaryota</taxon>
        <taxon>Fungi</taxon>
        <taxon>Dikarya</taxon>
        <taxon>Ascomycota</taxon>
        <taxon>Pezizomycotina</taxon>
        <taxon>Sordariomycetes</taxon>
        <taxon>Sordariomycetidae</taxon>
        <taxon>Magnaporthales</taxon>
        <taxon>Pyriculariaceae</taxon>
        <taxon>Pyricularia</taxon>
    </lineage>
</organism>
<gene>
    <name evidence="1" type="ORF">OOW_P131scaffold00384g1</name>
</gene>
<reference evidence="1" key="1">
    <citation type="journal article" date="2012" name="PLoS Genet.">
        <title>Comparative analysis of the genomes of two field isolates of the rice blast fungus Magnaporthe oryzae.</title>
        <authorList>
            <person name="Xue M."/>
            <person name="Yang J."/>
            <person name="Li Z."/>
            <person name="Hu S."/>
            <person name="Yao N."/>
            <person name="Dean R.A."/>
            <person name="Zhao W."/>
            <person name="Shen M."/>
            <person name="Zhang H."/>
            <person name="Li C."/>
            <person name="Liu L."/>
            <person name="Cao L."/>
            <person name="Xu X."/>
            <person name="Xing Y."/>
            <person name="Hsiang T."/>
            <person name="Zhang Z."/>
            <person name="Xu J.R."/>
            <person name="Peng Y.L."/>
        </authorList>
    </citation>
    <scope>NUCLEOTIDE SEQUENCE [LARGE SCALE GENOMIC DNA]</scope>
    <source>
        <strain evidence="1">P131</strain>
    </source>
</reference>
<protein>
    <submittedName>
        <fullName evidence="1">Uncharacterized protein</fullName>
    </submittedName>
</protein>
<evidence type="ECO:0000313" key="1">
    <source>
        <dbReference type="EMBL" id="ELQ66474.1"/>
    </source>
</evidence>
<accession>L7JF66</accession>
<sequence>MTTCTRDAVALHTAVYEDYFDRTRVRLPGDLSNSPVTVQASTLAALSAWTASRERGPLWLAGRPFVEARDLANPLTRLAAAFVDLADRSAIPTASYFCELRRDGRGRLSAEVRGALALAYALIRQMVELLLVEFETAVDMSAGRLARLDGTTGTWQEVVVLMGDLLGLMPATFFCVVDGLQWLDGRDSERYLADVVGVLRRRGVKVLYTTTGRSGVLVNALEAGEAVEVQVRRRGDPGNMYKELELNVYTRKPVISGSPDQVRISVFYHIFYVMNL</sequence>
<proteinExistence type="predicted"/>
<dbReference type="AlphaFoldDB" id="L7JF66"/>
<name>L7JF66_PYRO1</name>